<dbReference type="AlphaFoldDB" id="A0A7C4GA82"/>
<gene>
    <name evidence="1" type="ORF">ENS41_05405</name>
</gene>
<dbReference type="InterPro" id="IPR027271">
    <property type="entry name" value="Acetolactate_synth/TF_NikR_C"/>
</dbReference>
<organism evidence="1">
    <name type="scientific">candidate division WOR-3 bacterium</name>
    <dbReference type="NCBI Taxonomy" id="2052148"/>
    <lineage>
        <taxon>Bacteria</taxon>
        <taxon>Bacteria division WOR-3</taxon>
    </lineage>
</organism>
<reference evidence="1" key="1">
    <citation type="journal article" date="2020" name="mSystems">
        <title>Genome- and Community-Level Interaction Insights into Carbon Utilization and Element Cycling Functions of Hydrothermarchaeota in Hydrothermal Sediment.</title>
        <authorList>
            <person name="Zhou Z."/>
            <person name="Liu Y."/>
            <person name="Xu W."/>
            <person name="Pan J."/>
            <person name="Luo Z.H."/>
            <person name="Li M."/>
        </authorList>
    </citation>
    <scope>NUCLEOTIDE SEQUENCE [LARGE SCALE GENOMIC DNA]</scope>
    <source>
        <strain evidence="1">SpSt-488</strain>
    </source>
</reference>
<comment type="caution">
    <text evidence="1">The sequence shown here is derived from an EMBL/GenBank/DDBJ whole genome shotgun (WGS) entry which is preliminary data.</text>
</comment>
<dbReference type="InterPro" id="IPR023860">
    <property type="entry name" value="FeFe-hyd_TM1266"/>
</dbReference>
<evidence type="ECO:0000313" key="1">
    <source>
        <dbReference type="EMBL" id="HGK28374.1"/>
    </source>
</evidence>
<dbReference type="SUPFAM" id="SSF55021">
    <property type="entry name" value="ACT-like"/>
    <property type="match status" value="1"/>
</dbReference>
<dbReference type="InterPro" id="IPR045865">
    <property type="entry name" value="ACT-like_dom_sf"/>
</dbReference>
<accession>A0A7C4GA82</accession>
<name>A0A7C4GA82_UNCW3</name>
<dbReference type="Pfam" id="PF21699">
    <property type="entry name" value="TM1266-like"/>
    <property type="match status" value="1"/>
</dbReference>
<dbReference type="Gene3D" id="3.30.70.1150">
    <property type="entry name" value="ACT-like. Chain A, domain 2"/>
    <property type="match status" value="1"/>
</dbReference>
<sequence length="90" mass="9408">MASRLGVVAVFVENRLEAAPRVNQVLSDFGHIVVGRMGVPYRERGLSVMAVIVDGTTDEIGAMTGRLGAVPGVSVKAALRRKSATDGDGQ</sequence>
<dbReference type="EMBL" id="DSUT01000112">
    <property type="protein sequence ID" value="HGK28374.1"/>
    <property type="molecule type" value="Genomic_DNA"/>
</dbReference>
<dbReference type="NCBIfam" id="TIGR03959">
    <property type="entry name" value="hyd_TM1266"/>
    <property type="match status" value="1"/>
</dbReference>
<proteinExistence type="predicted"/>
<protein>
    <submittedName>
        <fullName evidence="1">CopG family transcriptional regulator</fullName>
    </submittedName>
</protein>